<organism evidence="3 4">
    <name type="scientific">Panicum virgatum</name>
    <name type="common">Blackwell switchgrass</name>
    <dbReference type="NCBI Taxonomy" id="38727"/>
    <lineage>
        <taxon>Eukaryota</taxon>
        <taxon>Viridiplantae</taxon>
        <taxon>Streptophyta</taxon>
        <taxon>Embryophyta</taxon>
        <taxon>Tracheophyta</taxon>
        <taxon>Spermatophyta</taxon>
        <taxon>Magnoliopsida</taxon>
        <taxon>Liliopsida</taxon>
        <taxon>Poales</taxon>
        <taxon>Poaceae</taxon>
        <taxon>PACMAD clade</taxon>
        <taxon>Panicoideae</taxon>
        <taxon>Panicodae</taxon>
        <taxon>Paniceae</taxon>
        <taxon>Panicinae</taxon>
        <taxon>Panicum</taxon>
        <taxon>Panicum sect. Hiantes</taxon>
    </lineage>
</organism>
<evidence type="ECO:0000256" key="1">
    <source>
        <dbReference type="SAM" id="MobiDB-lite"/>
    </source>
</evidence>
<evidence type="ECO:0000256" key="2">
    <source>
        <dbReference type="SAM" id="SignalP"/>
    </source>
</evidence>
<gene>
    <name evidence="3" type="ORF">PVAP13_8KG164300</name>
</gene>
<feature type="compositionally biased region" description="Basic and acidic residues" evidence="1">
    <location>
        <begin position="77"/>
        <end position="86"/>
    </location>
</feature>
<evidence type="ECO:0000313" key="4">
    <source>
        <dbReference type="Proteomes" id="UP000823388"/>
    </source>
</evidence>
<keyword evidence="2" id="KW-0732">Signal</keyword>
<comment type="caution">
    <text evidence="3">The sequence shown here is derived from an EMBL/GenBank/DDBJ whole genome shotgun (WGS) entry which is preliminary data.</text>
</comment>
<feature type="region of interest" description="Disordered" evidence="1">
    <location>
        <begin position="49"/>
        <end position="86"/>
    </location>
</feature>
<evidence type="ECO:0008006" key="5">
    <source>
        <dbReference type="Google" id="ProtNLM"/>
    </source>
</evidence>
<dbReference type="EMBL" id="CM029051">
    <property type="protein sequence ID" value="KAG2561567.1"/>
    <property type="molecule type" value="Genomic_DNA"/>
</dbReference>
<name>A0A8T0PGX7_PANVG</name>
<dbReference type="Proteomes" id="UP000823388">
    <property type="component" value="Chromosome 8K"/>
</dbReference>
<keyword evidence="4" id="KW-1185">Reference proteome</keyword>
<proteinExistence type="predicted"/>
<protein>
    <recommendedName>
        <fullName evidence="5">AP2/ERF domain-containing protein</fullName>
    </recommendedName>
</protein>
<sequence>MQLLLLLILLYPAEAPGPSEALPLDTANGDDMYMQLKALLLQMEADDESSASDSFSSPSPASSSEEGTVSATAGDEQPWRESSSRRRPEAFIGAATLAYDHAAYAARGVAAVLNFPVERVRELLGALELAVAAGNSSVLALKRRHSKRLRRSKLAAPSSSLKTQLHPTITLRFSGASPCSYGTVELDDLGADYLEELLRVSSELHFQF</sequence>
<dbReference type="AlphaFoldDB" id="A0A8T0PGX7"/>
<reference evidence="3" key="1">
    <citation type="submission" date="2020-05" db="EMBL/GenBank/DDBJ databases">
        <title>WGS assembly of Panicum virgatum.</title>
        <authorList>
            <person name="Lovell J.T."/>
            <person name="Jenkins J."/>
            <person name="Shu S."/>
            <person name="Juenger T.E."/>
            <person name="Schmutz J."/>
        </authorList>
    </citation>
    <scope>NUCLEOTIDE SEQUENCE</scope>
    <source>
        <strain evidence="3">AP13</strain>
    </source>
</reference>
<accession>A0A8T0PGX7</accession>
<feature type="signal peptide" evidence="2">
    <location>
        <begin position="1"/>
        <end position="21"/>
    </location>
</feature>
<feature type="compositionally biased region" description="Low complexity" evidence="1">
    <location>
        <begin position="51"/>
        <end position="66"/>
    </location>
</feature>
<feature type="chain" id="PRO_5035943427" description="AP2/ERF domain-containing protein" evidence="2">
    <location>
        <begin position="22"/>
        <end position="208"/>
    </location>
</feature>
<evidence type="ECO:0000313" key="3">
    <source>
        <dbReference type="EMBL" id="KAG2561567.1"/>
    </source>
</evidence>